<dbReference type="InterPro" id="IPR052609">
    <property type="entry name" value="Ribosome_Biogenesis_Reg"/>
</dbReference>
<protein>
    <submittedName>
        <fullName evidence="1">Uncharacterized protein</fullName>
    </submittedName>
</protein>
<sequence length="120" mass="13551">MRLSLVDSPDRCSLFSKITDIGCQLIILYSQLRQVNCTIFALCKAVRVINLDNSDGELNYTRFFIPFHGEAYAKAVEMLLSAHGFKIAIHKAMKSISEGQASRCIWQLTLDFSESRVDES</sequence>
<dbReference type="GO" id="GO:0005730">
    <property type="term" value="C:nucleolus"/>
    <property type="evidence" value="ECO:0007669"/>
    <property type="project" value="TreeGrafter"/>
</dbReference>
<dbReference type="Gramene" id="PRQ21950">
    <property type="protein sequence ID" value="PRQ21950"/>
    <property type="gene ID" value="RchiOBHm_Chr6g0244921"/>
</dbReference>
<comment type="caution">
    <text evidence="1">The sequence shown here is derived from an EMBL/GenBank/DDBJ whole genome shotgun (WGS) entry which is preliminary data.</text>
</comment>
<keyword evidence="2" id="KW-1185">Reference proteome</keyword>
<dbReference type="Proteomes" id="UP000238479">
    <property type="component" value="Chromosome 6"/>
</dbReference>
<dbReference type="PANTHER" id="PTHR15682:SF2">
    <property type="entry name" value="UNHEALTHY RIBOSOME BIOGENESIS PROTEIN 2 HOMOLOG"/>
    <property type="match status" value="1"/>
</dbReference>
<dbReference type="AlphaFoldDB" id="A0A2P6PJ55"/>
<reference evidence="1 2" key="1">
    <citation type="journal article" date="2018" name="Nat. Genet.">
        <title>The Rosa genome provides new insights in the design of modern roses.</title>
        <authorList>
            <person name="Bendahmane M."/>
        </authorList>
    </citation>
    <scope>NUCLEOTIDE SEQUENCE [LARGE SCALE GENOMIC DNA]</scope>
    <source>
        <strain evidence="2">cv. Old Blush</strain>
    </source>
</reference>
<gene>
    <name evidence="1" type="ORF">RchiOBHm_Chr6g0244921</name>
</gene>
<accession>A0A2P6PJ55</accession>
<evidence type="ECO:0000313" key="2">
    <source>
        <dbReference type="Proteomes" id="UP000238479"/>
    </source>
</evidence>
<dbReference type="PANTHER" id="PTHR15682">
    <property type="entry name" value="UNHEALTHY RIBOSOME BIOGENESIS PROTEIN 2 HOMOLOG"/>
    <property type="match status" value="1"/>
</dbReference>
<proteinExistence type="predicted"/>
<dbReference type="GO" id="GO:0042254">
    <property type="term" value="P:ribosome biogenesis"/>
    <property type="evidence" value="ECO:0007669"/>
    <property type="project" value="TreeGrafter"/>
</dbReference>
<dbReference type="EMBL" id="PDCK01000044">
    <property type="protein sequence ID" value="PRQ21950.1"/>
    <property type="molecule type" value="Genomic_DNA"/>
</dbReference>
<evidence type="ECO:0000313" key="1">
    <source>
        <dbReference type="EMBL" id="PRQ21950.1"/>
    </source>
</evidence>
<organism evidence="1 2">
    <name type="scientific">Rosa chinensis</name>
    <name type="common">China rose</name>
    <dbReference type="NCBI Taxonomy" id="74649"/>
    <lineage>
        <taxon>Eukaryota</taxon>
        <taxon>Viridiplantae</taxon>
        <taxon>Streptophyta</taxon>
        <taxon>Embryophyta</taxon>
        <taxon>Tracheophyta</taxon>
        <taxon>Spermatophyta</taxon>
        <taxon>Magnoliopsida</taxon>
        <taxon>eudicotyledons</taxon>
        <taxon>Gunneridae</taxon>
        <taxon>Pentapetalae</taxon>
        <taxon>rosids</taxon>
        <taxon>fabids</taxon>
        <taxon>Rosales</taxon>
        <taxon>Rosaceae</taxon>
        <taxon>Rosoideae</taxon>
        <taxon>Rosoideae incertae sedis</taxon>
        <taxon>Rosa</taxon>
    </lineage>
</organism>
<name>A0A2P6PJ55_ROSCH</name>